<dbReference type="InterPro" id="IPR055342">
    <property type="entry name" value="MreC_beta-barrel_core"/>
</dbReference>
<accession>A0A8J7WG94</accession>
<comment type="similarity">
    <text evidence="1">Belongs to the MreC family.</text>
</comment>
<evidence type="ECO:0000256" key="2">
    <source>
        <dbReference type="ARBA" id="ARBA00013855"/>
    </source>
</evidence>
<protein>
    <recommendedName>
        <fullName evidence="2">Cell shape-determining protein MreC</fullName>
    </recommendedName>
    <alternativeName>
        <fullName evidence="4">Cell shape protein MreC</fullName>
    </alternativeName>
</protein>
<comment type="caution">
    <text evidence="7">The sequence shown here is derived from an EMBL/GenBank/DDBJ whole genome shotgun (WGS) entry which is preliminary data.</text>
</comment>
<dbReference type="EMBL" id="JAGSXH010000003">
    <property type="protein sequence ID" value="MBS2961696.1"/>
    <property type="molecule type" value="Genomic_DNA"/>
</dbReference>
<dbReference type="PANTHER" id="PTHR34138:SF1">
    <property type="entry name" value="CELL SHAPE-DETERMINING PROTEIN MREC"/>
    <property type="match status" value="1"/>
</dbReference>
<proteinExistence type="inferred from homology"/>
<feature type="coiled-coil region" evidence="5">
    <location>
        <begin position="72"/>
        <end position="99"/>
    </location>
</feature>
<evidence type="ECO:0000313" key="7">
    <source>
        <dbReference type="EMBL" id="MBS2961696.1"/>
    </source>
</evidence>
<dbReference type="GO" id="GO:0005886">
    <property type="term" value="C:plasma membrane"/>
    <property type="evidence" value="ECO:0007669"/>
    <property type="project" value="TreeGrafter"/>
</dbReference>
<dbReference type="RefSeq" id="WP_211463622.1">
    <property type="nucleotide sequence ID" value="NZ_JAGSXH010000003.1"/>
</dbReference>
<gene>
    <name evidence="7" type="ORF">KGA66_01460</name>
</gene>
<organism evidence="7 8">
    <name type="scientific">Actinocrinis puniceicyclus</name>
    <dbReference type="NCBI Taxonomy" id="977794"/>
    <lineage>
        <taxon>Bacteria</taxon>
        <taxon>Bacillati</taxon>
        <taxon>Actinomycetota</taxon>
        <taxon>Actinomycetes</taxon>
        <taxon>Catenulisporales</taxon>
        <taxon>Actinospicaceae</taxon>
        <taxon>Actinocrinis</taxon>
    </lineage>
</organism>
<keyword evidence="5" id="KW-0175">Coiled coil</keyword>
<dbReference type="Gene3D" id="2.40.10.350">
    <property type="entry name" value="Rod shape-determining protein MreC, domain 2"/>
    <property type="match status" value="1"/>
</dbReference>
<evidence type="ECO:0000313" key="8">
    <source>
        <dbReference type="Proteomes" id="UP000677913"/>
    </source>
</evidence>
<evidence type="ECO:0000259" key="6">
    <source>
        <dbReference type="Pfam" id="PF04085"/>
    </source>
</evidence>
<name>A0A8J7WG94_9ACTN</name>
<dbReference type="Proteomes" id="UP000677913">
    <property type="component" value="Unassembled WGS sequence"/>
</dbReference>
<dbReference type="Gene3D" id="2.40.10.340">
    <property type="entry name" value="Rod shape-determining protein MreC, domain 1"/>
    <property type="match status" value="1"/>
</dbReference>
<dbReference type="Pfam" id="PF04085">
    <property type="entry name" value="MreC"/>
    <property type="match status" value="1"/>
</dbReference>
<dbReference type="InterPro" id="IPR042175">
    <property type="entry name" value="Cell/Rod_MreC_2"/>
</dbReference>
<dbReference type="PANTHER" id="PTHR34138">
    <property type="entry name" value="CELL SHAPE-DETERMINING PROTEIN MREC"/>
    <property type="match status" value="1"/>
</dbReference>
<sequence>MRDTRRTRVVLAGLLLAGLALITFDAHGARPGEPRPLGKLRSLGQAVLGPVERGADSGVRAIGSVFHGFGRSSADQQRIAQLNAQVAALRNQLESGTQDHHRAQQLDRLLRLTALGGLKTVPARLVALSPEQDGTWSATIDAGRRDGIAENQTVLDGDGLVGRTTDVGPHSATVLLAADPASTVGVRLAGSGTIGTATGQNPHTLRVEFLDPQLQVKPGAVVVTLGSAGDAPFVPGVPIGTVRQVVATPGALTRTVLVTPYVDATSVDTVAVVVQPPRTDPRDAMVPAVAPDAPRP</sequence>
<evidence type="ECO:0000256" key="1">
    <source>
        <dbReference type="ARBA" id="ARBA00009369"/>
    </source>
</evidence>
<feature type="domain" description="Rod shape-determining protein MreC beta-barrel core" evidence="6">
    <location>
        <begin position="137"/>
        <end position="273"/>
    </location>
</feature>
<dbReference type="InterPro" id="IPR042177">
    <property type="entry name" value="Cell/Rod_1"/>
</dbReference>
<evidence type="ECO:0000256" key="4">
    <source>
        <dbReference type="ARBA" id="ARBA00032089"/>
    </source>
</evidence>
<evidence type="ECO:0000256" key="3">
    <source>
        <dbReference type="ARBA" id="ARBA00022960"/>
    </source>
</evidence>
<dbReference type="AlphaFoldDB" id="A0A8J7WG94"/>
<evidence type="ECO:0000256" key="5">
    <source>
        <dbReference type="SAM" id="Coils"/>
    </source>
</evidence>
<dbReference type="InterPro" id="IPR007221">
    <property type="entry name" value="MreC"/>
</dbReference>
<reference evidence="7" key="1">
    <citation type="submission" date="2021-04" db="EMBL/GenBank/DDBJ databases">
        <title>Genome based classification of Actinospica acidithermotolerans sp. nov., an actinobacterium isolated from an Indonesian hot spring.</title>
        <authorList>
            <person name="Kusuma A.B."/>
            <person name="Putra K.E."/>
            <person name="Nafisah S."/>
            <person name="Loh J."/>
            <person name="Nouioui I."/>
            <person name="Goodfellow M."/>
        </authorList>
    </citation>
    <scope>NUCLEOTIDE SEQUENCE</scope>
    <source>
        <strain evidence="7">DSM 45618</strain>
    </source>
</reference>
<keyword evidence="8" id="KW-1185">Reference proteome</keyword>
<dbReference type="GO" id="GO:0008360">
    <property type="term" value="P:regulation of cell shape"/>
    <property type="evidence" value="ECO:0007669"/>
    <property type="project" value="UniProtKB-KW"/>
</dbReference>
<keyword evidence="3" id="KW-0133">Cell shape</keyword>